<dbReference type="Proteomes" id="UP000831189">
    <property type="component" value="Chromosome"/>
</dbReference>
<proteinExistence type="inferred from homology"/>
<gene>
    <name evidence="7" type="ORF">M0M42_08345</name>
</gene>
<protein>
    <recommendedName>
        <fullName evidence="1">tRNA-uridine aminocarboxypropyltransferase</fullName>
        <ecNumber evidence="1">2.5.1.25</ecNumber>
    </recommendedName>
</protein>
<evidence type="ECO:0000313" key="7">
    <source>
        <dbReference type="EMBL" id="UPQ84384.1"/>
    </source>
</evidence>
<keyword evidence="2" id="KW-0808">Transferase</keyword>
<name>A0ABY4KU41_9PSED</name>
<reference evidence="7 8" key="1">
    <citation type="submission" date="2022-04" db="EMBL/GenBank/DDBJ databases">
        <title>Pseudomonas knackmussii B09-2.</title>
        <authorList>
            <person name="Deng Y."/>
        </authorList>
    </citation>
    <scope>NUCLEOTIDE SEQUENCE [LARGE SCALE GENOMIC DNA]</scope>
    <source>
        <strain evidence="7 8">B09-2</strain>
    </source>
</reference>
<evidence type="ECO:0000256" key="3">
    <source>
        <dbReference type="ARBA" id="ARBA00022691"/>
    </source>
</evidence>
<evidence type="ECO:0000256" key="1">
    <source>
        <dbReference type="ARBA" id="ARBA00012386"/>
    </source>
</evidence>
<evidence type="ECO:0000259" key="6">
    <source>
        <dbReference type="SMART" id="SM01144"/>
    </source>
</evidence>
<keyword evidence="4" id="KW-0819">tRNA processing</keyword>
<keyword evidence="8" id="KW-1185">Reference proteome</keyword>
<dbReference type="EC" id="2.5.1.25" evidence="1"/>
<accession>A0ABY4KU41</accession>
<dbReference type="InterPro" id="IPR005636">
    <property type="entry name" value="DTW"/>
</dbReference>
<sequence>MPRQQCPRCQRPLGHCLCASIPSLVSSTKILILQHPSEAAHALNTARLVALGLASAELRIGETFGDIRSNAFEDCLLFPGEGAVPLTDLAKQDKPLRLIVPDGTWRKARKLLHLNPSLADLPRVALPQGHMSRYRVRKAPMPGALSTLEAIVVALNILEGEGRFDALLNPFEAMINAQIEAMGEDVFQRNHGAVHEC</sequence>
<dbReference type="EMBL" id="CP096208">
    <property type="protein sequence ID" value="UPQ84384.1"/>
    <property type="molecule type" value="Genomic_DNA"/>
</dbReference>
<dbReference type="PANTHER" id="PTHR21392">
    <property type="entry name" value="TRNA-URIDINE AMINOCARBOXYPROPYLTRANSFERASE 2"/>
    <property type="match status" value="1"/>
</dbReference>
<evidence type="ECO:0000256" key="4">
    <source>
        <dbReference type="ARBA" id="ARBA00022694"/>
    </source>
</evidence>
<dbReference type="PANTHER" id="PTHR21392:SF0">
    <property type="entry name" value="TRNA-URIDINE AMINOCARBOXYPROPYLTRANSFERASE 2"/>
    <property type="match status" value="1"/>
</dbReference>
<comment type="similarity">
    <text evidence="5">Belongs to the TDD superfamily. DTWD2 family.</text>
</comment>
<dbReference type="Pfam" id="PF03942">
    <property type="entry name" value="DTW"/>
    <property type="match status" value="1"/>
</dbReference>
<keyword evidence="3" id="KW-0949">S-adenosyl-L-methionine</keyword>
<feature type="domain" description="DTW" evidence="6">
    <location>
        <begin position="2"/>
        <end position="183"/>
    </location>
</feature>
<dbReference type="InterPro" id="IPR039262">
    <property type="entry name" value="DTWD2/TAPT"/>
</dbReference>
<organism evidence="7 8">
    <name type="scientific">Pseudomonas knackmussii</name>
    <dbReference type="NCBI Taxonomy" id="65741"/>
    <lineage>
        <taxon>Bacteria</taxon>
        <taxon>Pseudomonadati</taxon>
        <taxon>Pseudomonadota</taxon>
        <taxon>Gammaproteobacteria</taxon>
        <taxon>Pseudomonadales</taxon>
        <taxon>Pseudomonadaceae</taxon>
        <taxon>Pseudomonas</taxon>
    </lineage>
</organism>
<evidence type="ECO:0000256" key="2">
    <source>
        <dbReference type="ARBA" id="ARBA00022679"/>
    </source>
</evidence>
<evidence type="ECO:0000313" key="8">
    <source>
        <dbReference type="Proteomes" id="UP000831189"/>
    </source>
</evidence>
<dbReference type="SMART" id="SM01144">
    <property type="entry name" value="DTW"/>
    <property type="match status" value="1"/>
</dbReference>
<evidence type="ECO:0000256" key="5">
    <source>
        <dbReference type="ARBA" id="ARBA00034489"/>
    </source>
</evidence>